<organism evidence="13 14">
    <name type="scientific">Candidatus Erwinia haradaeae</name>
    <dbReference type="NCBI Taxonomy" id="1922217"/>
    <lineage>
        <taxon>Bacteria</taxon>
        <taxon>Pseudomonadati</taxon>
        <taxon>Pseudomonadota</taxon>
        <taxon>Gammaproteobacteria</taxon>
        <taxon>Enterobacterales</taxon>
        <taxon>Erwiniaceae</taxon>
        <taxon>Erwinia</taxon>
    </lineage>
</organism>
<dbReference type="AlphaFoldDB" id="A0A451D885"/>
<feature type="binding site" evidence="11">
    <location>
        <position position="145"/>
    </location>
    <ligand>
        <name>Zn(2+)</name>
        <dbReference type="ChEBI" id="CHEBI:29105"/>
        <label>2</label>
    </ligand>
</feature>
<reference evidence="13 14" key="1">
    <citation type="submission" date="2019-02" db="EMBL/GenBank/DDBJ databases">
        <authorList>
            <person name="Manzano-Marin A."/>
            <person name="Manzano-Marin A."/>
        </authorList>
    </citation>
    <scope>NUCLEOTIDE SEQUENCE [LARGE SCALE GENOMIC DNA]</scope>
    <source>
        <strain evidence="13 14">ErCicurvipes</strain>
    </source>
</reference>
<dbReference type="NCBIfam" id="TIGR00167">
    <property type="entry name" value="cbbA"/>
    <property type="match status" value="1"/>
</dbReference>
<dbReference type="GeneID" id="66304589"/>
<dbReference type="EMBL" id="LR217713">
    <property type="protein sequence ID" value="VFP81983.1"/>
    <property type="molecule type" value="Genomic_DNA"/>
</dbReference>
<evidence type="ECO:0000256" key="7">
    <source>
        <dbReference type="ARBA" id="ARBA00023152"/>
    </source>
</evidence>
<dbReference type="GO" id="GO:0004332">
    <property type="term" value="F:fructose-bisphosphate aldolase activity"/>
    <property type="evidence" value="ECO:0007669"/>
    <property type="project" value="UniProtKB-EC"/>
</dbReference>
<comment type="function">
    <text evidence="12">Catalyzes the aldol condensation of dihydroxyacetone phosphate (DHAP or glycerone-phosphate) with glyceraldehyde 3-phosphate (G3P) to form fructose 1,6-bisphosphate (FBP) in gluconeogenesis and the reverse reaction in glycolysis.</text>
</comment>
<dbReference type="GO" id="GO:0006096">
    <property type="term" value="P:glycolytic process"/>
    <property type="evidence" value="ECO:0007669"/>
    <property type="project" value="UniProtKB-UniPathway"/>
</dbReference>
<dbReference type="InterPro" id="IPR006411">
    <property type="entry name" value="Fruct_bisP_bact"/>
</dbReference>
<evidence type="ECO:0000256" key="4">
    <source>
        <dbReference type="ARBA" id="ARBA00013068"/>
    </source>
</evidence>
<dbReference type="PROSITE" id="PS00806">
    <property type="entry name" value="ALDOLASE_CLASS_II_2"/>
    <property type="match status" value="1"/>
</dbReference>
<dbReference type="InterPro" id="IPR013785">
    <property type="entry name" value="Aldolase_TIM"/>
</dbReference>
<name>A0A451D885_9GAMM</name>
<comment type="catalytic activity">
    <reaction evidence="1 12">
        <text>beta-D-fructose 1,6-bisphosphate = D-glyceraldehyde 3-phosphate + dihydroxyacetone phosphate</text>
        <dbReference type="Rhea" id="RHEA:14729"/>
        <dbReference type="ChEBI" id="CHEBI:32966"/>
        <dbReference type="ChEBI" id="CHEBI:57642"/>
        <dbReference type="ChEBI" id="CHEBI:59776"/>
        <dbReference type="EC" id="4.1.2.13"/>
    </reaction>
</comment>
<dbReference type="CDD" id="cd00946">
    <property type="entry name" value="FBP_aldolase_IIA"/>
    <property type="match status" value="1"/>
</dbReference>
<feature type="binding site" evidence="11">
    <location>
        <position position="111"/>
    </location>
    <ligand>
        <name>Zn(2+)</name>
        <dbReference type="ChEBI" id="CHEBI:29105"/>
        <label>1</label>
        <note>catalytic</note>
    </ligand>
</feature>
<keyword evidence="7 12" id="KW-0324">Glycolysis</keyword>
<dbReference type="PIRSF" id="PIRSF001359">
    <property type="entry name" value="F_bP_aldolase_II"/>
    <property type="match status" value="1"/>
</dbReference>
<evidence type="ECO:0000313" key="14">
    <source>
        <dbReference type="Proteomes" id="UP000294441"/>
    </source>
</evidence>
<comment type="cofactor">
    <cofactor evidence="11 12">
        <name>Zn(2+)</name>
        <dbReference type="ChEBI" id="CHEBI:29105"/>
    </cofactor>
    <text evidence="11 12">Binds 2 Zn(2+) ions per subunit. One is catalytic and the other provides a structural contribution.</text>
</comment>
<evidence type="ECO:0000256" key="11">
    <source>
        <dbReference type="PIRSR" id="PIRSR001359-3"/>
    </source>
</evidence>
<feature type="binding site" evidence="10">
    <location>
        <begin position="266"/>
        <end position="268"/>
    </location>
    <ligand>
        <name>dihydroxyacetone phosphate</name>
        <dbReference type="ChEBI" id="CHEBI:57642"/>
    </ligand>
</feature>
<dbReference type="UniPathway" id="UPA00109">
    <property type="reaction ID" value="UER00183"/>
</dbReference>
<dbReference type="OrthoDB" id="9803995at2"/>
<dbReference type="Gene3D" id="3.20.20.70">
    <property type="entry name" value="Aldolase class I"/>
    <property type="match status" value="1"/>
</dbReference>
<feature type="binding site" evidence="10">
    <location>
        <position position="228"/>
    </location>
    <ligand>
        <name>dihydroxyacetone phosphate</name>
        <dbReference type="ChEBI" id="CHEBI:57642"/>
    </ligand>
</feature>
<evidence type="ECO:0000256" key="9">
    <source>
        <dbReference type="PIRSR" id="PIRSR001359-1"/>
    </source>
</evidence>
<protein>
    <recommendedName>
        <fullName evidence="4 12">Fructose-bisphosphate aldolase</fullName>
        <shortName evidence="12">FBP aldolase</shortName>
        <ecNumber evidence="4 12">4.1.2.13</ecNumber>
    </recommendedName>
</protein>
<dbReference type="PANTHER" id="PTHR30559">
    <property type="entry name" value="FRUCTOSE-BISPHOSPHATE ALDOLASE CLASS 2"/>
    <property type="match status" value="1"/>
</dbReference>
<accession>A0A451D885</accession>
<evidence type="ECO:0000256" key="8">
    <source>
        <dbReference type="ARBA" id="ARBA00023239"/>
    </source>
</evidence>
<comment type="similarity">
    <text evidence="3 12">Belongs to the class II fructose-bisphosphate aldolase family.</text>
</comment>
<dbReference type="InterPro" id="IPR000771">
    <property type="entry name" value="FBA_II"/>
</dbReference>
<feature type="binding site" evidence="11">
    <location>
        <position position="265"/>
    </location>
    <ligand>
        <name>Zn(2+)</name>
        <dbReference type="ChEBI" id="CHEBI:29105"/>
        <label>1</label>
        <note>catalytic</note>
    </ligand>
</feature>
<dbReference type="GO" id="GO:0006094">
    <property type="term" value="P:gluconeogenesis"/>
    <property type="evidence" value="ECO:0007669"/>
    <property type="project" value="TreeGrafter"/>
</dbReference>
<dbReference type="PROSITE" id="PS00602">
    <property type="entry name" value="ALDOLASE_CLASS_II_1"/>
    <property type="match status" value="1"/>
</dbReference>
<evidence type="ECO:0000256" key="5">
    <source>
        <dbReference type="ARBA" id="ARBA00022723"/>
    </source>
</evidence>
<dbReference type="PANTHER" id="PTHR30559:SF0">
    <property type="entry name" value="FRUCTOSE-BISPHOSPHATE ALDOLASE"/>
    <property type="match status" value="1"/>
</dbReference>
<keyword evidence="6 11" id="KW-0862">Zinc</keyword>
<comment type="pathway">
    <text evidence="2 12">Carbohydrate degradation; glycolysis; D-glyceraldehyde 3-phosphate and glycerone phosphate from D-glucose: step 4/4.</text>
</comment>
<dbReference type="Proteomes" id="UP000294441">
    <property type="component" value="Chromosome 1"/>
</dbReference>
<evidence type="ECO:0000256" key="12">
    <source>
        <dbReference type="RuleBase" id="RU366023"/>
    </source>
</evidence>
<evidence type="ECO:0000256" key="6">
    <source>
        <dbReference type="ARBA" id="ARBA00022833"/>
    </source>
</evidence>
<sequence>MSNLLDFIKPGVITGHDVQKVFKAAKDNHFALPAVNCIDTNSINAVLETAAQVQSPVIIQFSYNGARFIAGKKLETQPPHTAAILGAISGAKHAHLMAKYYGIPVILHTDHCSETLLPWIDGLLKEGENYFIQHGKPLFSSHMIDLSSESIEKNIEISSEYLSRMKKINMTLEIELGCTGGEEDGVENSHMDAAKLYTHPTDVNYAYTMLSSISTDFTIAASFGNVHGVYQPGNITLKPIILRDSQDFVMKKHNLSHNPLNLVFHGGSGSSSNEIKEAIRFGVVKMNIDTDIQWASWHGILQYYKKNQSYLQGQLGNYLGDDKPNKKFYDPRVWLHESQLSMIDRLTYYFKQLNSINIL</sequence>
<feature type="active site" description="Proton donor" evidence="9">
    <location>
        <position position="110"/>
    </location>
</feature>
<evidence type="ECO:0000256" key="10">
    <source>
        <dbReference type="PIRSR" id="PIRSR001359-2"/>
    </source>
</evidence>
<dbReference type="EC" id="4.1.2.13" evidence="4 12"/>
<dbReference type="Pfam" id="PF01116">
    <property type="entry name" value="F_bP_aldolase"/>
    <property type="match status" value="1"/>
</dbReference>
<feature type="binding site" evidence="11">
    <location>
        <position position="227"/>
    </location>
    <ligand>
        <name>Zn(2+)</name>
        <dbReference type="ChEBI" id="CHEBI:29105"/>
        <label>1</label>
        <note>catalytic</note>
    </ligand>
</feature>
<dbReference type="SUPFAM" id="SSF51569">
    <property type="entry name" value="Aldolase"/>
    <property type="match status" value="1"/>
</dbReference>
<evidence type="ECO:0000256" key="1">
    <source>
        <dbReference type="ARBA" id="ARBA00000441"/>
    </source>
</evidence>
<dbReference type="GO" id="GO:0008270">
    <property type="term" value="F:zinc ion binding"/>
    <property type="evidence" value="ECO:0007669"/>
    <property type="project" value="UniProtKB-UniRule"/>
</dbReference>
<keyword evidence="8 12" id="KW-0456">Lyase</keyword>
<evidence type="ECO:0000313" key="13">
    <source>
        <dbReference type="EMBL" id="VFP81983.1"/>
    </source>
</evidence>
<evidence type="ECO:0000256" key="2">
    <source>
        <dbReference type="ARBA" id="ARBA00004714"/>
    </source>
</evidence>
<dbReference type="RefSeq" id="WP_157992602.1">
    <property type="nucleotide sequence ID" value="NZ_LR217713.1"/>
</dbReference>
<dbReference type="FunFam" id="3.20.20.70:FF:000013">
    <property type="entry name" value="Class II fructose-bisphosphate aldolase"/>
    <property type="match status" value="1"/>
</dbReference>
<proteinExistence type="inferred from homology"/>
<dbReference type="NCBIfam" id="NF006628">
    <property type="entry name" value="PRK09197.1"/>
    <property type="match status" value="1"/>
</dbReference>
<feature type="binding site" evidence="11">
    <location>
        <position position="175"/>
    </location>
    <ligand>
        <name>Zn(2+)</name>
        <dbReference type="ChEBI" id="CHEBI:29105"/>
        <label>2</label>
    </ligand>
</feature>
<evidence type="ECO:0000256" key="3">
    <source>
        <dbReference type="ARBA" id="ARBA00005812"/>
    </source>
</evidence>
<dbReference type="NCBIfam" id="TIGR01520">
    <property type="entry name" value="FruBisAldo_II_A"/>
    <property type="match status" value="1"/>
</dbReference>
<gene>
    <name evidence="13" type="primary">fbaA</name>
    <name evidence="13" type="ORF">ERCICURV3402_311</name>
</gene>
<dbReference type="GO" id="GO:0005829">
    <property type="term" value="C:cytosol"/>
    <property type="evidence" value="ECO:0007669"/>
    <property type="project" value="TreeGrafter"/>
</dbReference>
<keyword evidence="5 11" id="KW-0479">Metal-binding</keyword>
<feature type="binding site" evidence="10">
    <location>
        <begin position="287"/>
        <end position="290"/>
    </location>
    <ligand>
        <name>dihydroxyacetone phosphate</name>
        <dbReference type="ChEBI" id="CHEBI:57642"/>
    </ligand>
</feature>